<dbReference type="Proteomes" id="UP000008366">
    <property type="component" value="Unassembled WGS sequence"/>
</dbReference>
<dbReference type="EMBL" id="BAHD01000069">
    <property type="protein sequence ID" value="GAB97448.1"/>
    <property type="molecule type" value="Genomic_DNA"/>
</dbReference>
<keyword evidence="7" id="KW-1185">Reference proteome</keyword>
<name>K6VMK5_9MICO</name>
<dbReference type="Pfam" id="PF08386">
    <property type="entry name" value="Abhydrolase_4"/>
    <property type="match status" value="1"/>
</dbReference>
<dbReference type="PROSITE" id="PS51257">
    <property type="entry name" value="PROKAR_LIPOPROTEIN"/>
    <property type="match status" value="1"/>
</dbReference>
<feature type="domain" description="Peptidase S33 tripeptidyl aminopeptidase-like C-terminal" evidence="5">
    <location>
        <begin position="428"/>
        <end position="529"/>
    </location>
</feature>
<dbReference type="SUPFAM" id="SSF53474">
    <property type="entry name" value="alpha/beta-Hydrolases"/>
    <property type="match status" value="1"/>
</dbReference>
<reference evidence="6 7" key="1">
    <citation type="submission" date="2012-08" db="EMBL/GenBank/DDBJ databases">
        <title>Whole genome shotgun sequence of Kineosphaera limosa NBRC 100340.</title>
        <authorList>
            <person name="Yoshida I."/>
            <person name="Isaki S."/>
            <person name="Hosoyama A."/>
            <person name="Tsuchikane K."/>
            <person name="Katsumata H."/>
            <person name="Ando Y."/>
            <person name="Ohji S."/>
            <person name="Hamada M."/>
            <person name="Tamura T."/>
            <person name="Yamazoe A."/>
            <person name="Yamazaki S."/>
            <person name="Fujita N."/>
        </authorList>
    </citation>
    <scope>NUCLEOTIDE SEQUENCE [LARGE SCALE GENOMIC DNA]</scope>
    <source>
        <strain evidence="6 7">NBRC 100340</strain>
    </source>
</reference>
<dbReference type="InterPro" id="IPR051601">
    <property type="entry name" value="Serine_prot/Carboxylest_S33"/>
</dbReference>
<dbReference type="AlphaFoldDB" id="K6VMK5"/>
<feature type="chain" id="PRO_5003895461" evidence="4">
    <location>
        <begin position="31"/>
        <end position="529"/>
    </location>
</feature>
<feature type="signal peptide" evidence="4">
    <location>
        <begin position="1"/>
        <end position="30"/>
    </location>
</feature>
<dbReference type="RefSeq" id="WP_006593980.1">
    <property type="nucleotide sequence ID" value="NZ_BAHD01000069.1"/>
</dbReference>
<dbReference type="PANTHER" id="PTHR43248">
    <property type="entry name" value="2-SUCCINYL-6-HYDROXY-2,4-CYCLOHEXADIENE-1-CARBOXYLATE SYNTHASE"/>
    <property type="match status" value="1"/>
</dbReference>
<proteinExistence type="inferred from homology"/>
<protein>
    <submittedName>
        <fullName evidence="6">Putative peptidase S33 family protein</fullName>
    </submittedName>
</protein>
<organism evidence="6 7">
    <name type="scientific">Kineosphaera limosa NBRC 100340</name>
    <dbReference type="NCBI Taxonomy" id="1184609"/>
    <lineage>
        <taxon>Bacteria</taxon>
        <taxon>Bacillati</taxon>
        <taxon>Actinomycetota</taxon>
        <taxon>Actinomycetes</taxon>
        <taxon>Micrococcales</taxon>
        <taxon>Dermatophilaceae</taxon>
        <taxon>Kineosphaera</taxon>
    </lineage>
</organism>
<evidence type="ECO:0000259" key="5">
    <source>
        <dbReference type="Pfam" id="PF08386"/>
    </source>
</evidence>
<dbReference type="Gene3D" id="3.40.50.1820">
    <property type="entry name" value="alpha/beta hydrolase"/>
    <property type="match status" value="1"/>
</dbReference>
<evidence type="ECO:0000256" key="2">
    <source>
        <dbReference type="ARBA" id="ARBA00022729"/>
    </source>
</evidence>
<keyword evidence="2 4" id="KW-0732">Signal</keyword>
<comment type="similarity">
    <text evidence="1">Belongs to the peptidase S33 family.</text>
</comment>
<gene>
    <name evidence="6" type="ORF">KILIM_069_00160</name>
</gene>
<evidence type="ECO:0000256" key="4">
    <source>
        <dbReference type="SAM" id="SignalP"/>
    </source>
</evidence>
<dbReference type="GO" id="GO:0016787">
    <property type="term" value="F:hydrolase activity"/>
    <property type="evidence" value="ECO:0007669"/>
    <property type="project" value="UniProtKB-KW"/>
</dbReference>
<dbReference type="PANTHER" id="PTHR43248:SF29">
    <property type="entry name" value="TRIPEPTIDYL AMINOPEPTIDASE"/>
    <property type="match status" value="1"/>
</dbReference>
<dbReference type="InterPro" id="IPR029058">
    <property type="entry name" value="AB_hydrolase_fold"/>
</dbReference>
<dbReference type="eggNOG" id="COG0596">
    <property type="taxonomic scope" value="Bacteria"/>
</dbReference>
<dbReference type="InterPro" id="IPR013595">
    <property type="entry name" value="Pept_S33_TAP-like_C"/>
</dbReference>
<evidence type="ECO:0000256" key="1">
    <source>
        <dbReference type="ARBA" id="ARBA00010088"/>
    </source>
</evidence>
<keyword evidence="3" id="KW-0378">Hydrolase</keyword>
<evidence type="ECO:0000313" key="7">
    <source>
        <dbReference type="Proteomes" id="UP000008366"/>
    </source>
</evidence>
<evidence type="ECO:0000256" key="3">
    <source>
        <dbReference type="ARBA" id="ARBA00022801"/>
    </source>
</evidence>
<dbReference type="STRING" id="1184609.KILIM_069_00160"/>
<comment type="caution">
    <text evidence="6">The sequence shown here is derived from an EMBL/GenBank/DDBJ whole genome shotgun (WGS) entry which is preliminary data.</text>
</comment>
<sequence>MSRVFARITRSVQVRGRVVLAGVAALTLTAAGCTTGSGDPGADGTAAAPGTTAAQPAANLSRFYEQTPKWGACDDVQPETQGSQCTWLEVPIDYASPDAGTTKLRVLKVPATGTAKGSLLVNPGGPGGSAVDYANMADWIVTGQIRRSFDVVGFDPRGVGRSEPIVCLDDVKTDEMLGADPTPDDEAEYQQMIEASKQFGQACESKYPKLLPHVSTVDAARDMDVLRSVLGDEQLTYLGKSYGTFLGATYAGLFPQRVGRLVLDGAIAPDLTNDQMNLGQAVGFETATRAYVQDCISDGNCPLGGEVEAGLTKLRDMLKQLDTNPVPVTGDARVTKLTEGWATLGLARAMYDETAWGGLTDALRQLEGGDGTDLFELAKQYADRSSDGKYGGNIMQVISAVNCLDRGAQPQDFTQMQQLGQEFAQKAPTWGPFLVYGSTTCAHWPVPATGQPEKITADGAAPIVVVGTTRDPATPYEWAQQLASQLSSGTLITYDGDGHTAYMRSNSCVDSAVDKYLLEGTPPKEDLRC</sequence>
<accession>K6VMK5</accession>
<evidence type="ECO:0000313" key="6">
    <source>
        <dbReference type="EMBL" id="GAB97448.1"/>
    </source>
</evidence>